<evidence type="ECO:0000256" key="1">
    <source>
        <dbReference type="ARBA" id="ARBA00004496"/>
    </source>
</evidence>
<keyword evidence="4 14" id="KW-0963">Cytoplasm</keyword>
<evidence type="ECO:0000256" key="5">
    <source>
        <dbReference type="ARBA" id="ARBA00022598"/>
    </source>
</evidence>
<evidence type="ECO:0000256" key="15">
    <source>
        <dbReference type="SAM" id="Phobius"/>
    </source>
</evidence>
<evidence type="ECO:0000256" key="12">
    <source>
        <dbReference type="ARBA" id="ARBA00023316"/>
    </source>
</evidence>
<proteinExistence type="inferred from homology"/>
<evidence type="ECO:0000259" key="17">
    <source>
        <dbReference type="Pfam" id="PF02875"/>
    </source>
</evidence>
<comment type="subcellular location">
    <subcellularLocation>
        <location evidence="1 14">Cytoplasm</location>
    </subcellularLocation>
</comment>
<keyword evidence="15" id="KW-0812">Transmembrane</keyword>
<dbReference type="InterPro" id="IPR004101">
    <property type="entry name" value="Mur_ligase_C"/>
</dbReference>
<feature type="domain" description="Mur ligase central" evidence="18">
    <location>
        <begin position="120"/>
        <end position="309"/>
    </location>
</feature>
<evidence type="ECO:0000313" key="19">
    <source>
        <dbReference type="EMBL" id="MEN7548870.1"/>
    </source>
</evidence>
<evidence type="ECO:0000256" key="13">
    <source>
        <dbReference type="ARBA" id="ARBA00047833"/>
    </source>
</evidence>
<evidence type="ECO:0000256" key="4">
    <source>
        <dbReference type="ARBA" id="ARBA00022490"/>
    </source>
</evidence>
<dbReference type="Gene3D" id="3.40.1190.10">
    <property type="entry name" value="Mur-like, catalytic domain"/>
    <property type="match status" value="1"/>
</dbReference>
<dbReference type="GO" id="GO:0005524">
    <property type="term" value="F:ATP binding"/>
    <property type="evidence" value="ECO:0007669"/>
    <property type="project" value="UniProtKB-UniRule"/>
</dbReference>
<dbReference type="GO" id="GO:0008763">
    <property type="term" value="F:UDP-N-acetylmuramate-L-alanine ligase activity"/>
    <property type="evidence" value="ECO:0007669"/>
    <property type="project" value="UniProtKB-UniRule"/>
</dbReference>
<organism evidence="19 20">
    <name type="scientific">Rapidithrix thailandica</name>
    <dbReference type="NCBI Taxonomy" id="413964"/>
    <lineage>
        <taxon>Bacteria</taxon>
        <taxon>Pseudomonadati</taxon>
        <taxon>Bacteroidota</taxon>
        <taxon>Cytophagia</taxon>
        <taxon>Cytophagales</taxon>
        <taxon>Flammeovirgaceae</taxon>
        <taxon>Rapidithrix</taxon>
    </lineage>
</organism>
<evidence type="ECO:0000313" key="20">
    <source>
        <dbReference type="Proteomes" id="UP001403385"/>
    </source>
</evidence>
<dbReference type="InterPro" id="IPR036565">
    <property type="entry name" value="Mur-like_cat_sf"/>
</dbReference>
<dbReference type="GO" id="GO:0071555">
    <property type="term" value="P:cell wall organization"/>
    <property type="evidence" value="ECO:0007669"/>
    <property type="project" value="UniProtKB-KW"/>
</dbReference>
<evidence type="ECO:0000256" key="10">
    <source>
        <dbReference type="ARBA" id="ARBA00022984"/>
    </source>
</evidence>
<evidence type="ECO:0000259" key="18">
    <source>
        <dbReference type="Pfam" id="PF08245"/>
    </source>
</evidence>
<dbReference type="SUPFAM" id="SSF53623">
    <property type="entry name" value="MurD-like peptide ligases, catalytic domain"/>
    <property type="match status" value="1"/>
</dbReference>
<comment type="pathway">
    <text evidence="2 14">Cell wall biogenesis; peptidoglycan biosynthesis.</text>
</comment>
<evidence type="ECO:0000256" key="9">
    <source>
        <dbReference type="ARBA" id="ARBA00022960"/>
    </source>
</evidence>
<dbReference type="Pfam" id="PF01225">
    <property type="entry name" value="Mur_ligase"/>
    <property type="match status" value="1"/>
</dbReference>
<dbReference type="Pfam" id="PF08245">
    <property type="entry name" value="Mur_ligase_M"/>
    <property type="match status" value="1"/>
</dbReference>
<evidence type="ECO:0000256" key="8">
    <source>
        <dbReference type="ARBA" id="ARBA00022840"/>
    </source>
</evidence>
<name>A0AAW9SAU3_9BACT</name>
<dbReference type="Gene3D" id="3.90.190.20">
    <property type="entry name" value="Mur ligase, C-terminal domain"/>
    <property type="match status" value="1"/>
</dbReference>
<evidence type="ECO:0000256" key="3">
    <source>
        <dbReference type="ARBA" id="ARBA00012211"/>
    </source>
</evidence>
<dbReference type="RefSeq" id="WP_346821651.1">
    <property type="nucleotide sequence ID" value="NZ_JBDKWZ010000007.1"/>
</dbReference>
<evidence type="ECO:0000256" key="2">
    <source>
        <dbReference type="ARBA" id="ARBA00004752"/>
    </source>
</evidence>
<dbReference type="InterPro" id="IPR013221">
    <property type="entry name" value="Mur_ligase_cen"/>
</dbReference>
<dbReference type="SUPFAM" id="SSF53244">
    <property type="entry name" value="MurD-like peptide ligases, peptide-binding domain"/>
    <property type="match status" value="1"/>
</dbReference>
<dbReference type="InterPro" id="IPR050061">
    <property type="entry name" value="MurCDEF_pg_biosynth"/>
</dbReference>
<evidence type="ECO:0000256" key="11">
    <source>
        <dbReference type="ARBA" id="ARBA00023306"/>
    </source>
</evidence>
<dbReference type="InterPro" id="IPR036615">
    <property type="entry name" value="Mur_ligase_C_dom_sf"/>
</dbReference>
<dbReference type="EC" id="6.3.2.8" evidence="3 14"/>
<evidence type="ECO:0000256" key="6">
    <source>
        <dbReference type="ARBA" id="ARBA00022618"/>
    </source>
</evidence>
<dbReference type="Pfam" id="PF02875">
    <property type="entry name" value="Mur_ligase_C"/>
    <property type="match status" value="1"/>
</dbReference>
<keyword evidence="5 14" id="KW-0436">Ligase</keyword>
<comment type="similarity">
    <text evidence="14">Belongs to the MurCDEF family.</text>
</comment>
<keyword evidence="15" id="KW-1133">Transmembrane helix</keyword>
<dbReference type="NCBIfam" id="TIGR01082">
    <property type="entry name" value="murC"/>
    <property type="match status" value="1"/>
</dbReference>
<accession>A0AAW9SAU3</accession>
<evidence type="ECO:0000256" key="14">
    <source>
        <dbReference type="HAMAP-Rule" id="MF_00046"/>
    </source>
</evidence>
<sequence>MKVRLDQIEYVYLIGIGGIGMSALARWFHQHGRQVAGYDRTCTELTKALEQEGMQVHYQDDWRLVPEEFKSDKSNVLIIYTPAVPSGHSELKAFKAQKALLMKRSEVLGLLSANYFTIGIAGTHGKTTTTTLVAHVLQCAALDFTAFLGGISANYNSNLLINKPGKADQYMVVEADEFDRSFLRLSPSVEVITSVEADHLDIYGDEQAVVDAFNAYIAKLKEKDGKLFLQEKVRLEAARQLEKSARVATYGLEQGDCHAANVRVENGKFVFEIYVKNEQGKDEVWLEGVEMLVPGFHNIENALAAVSVAKALGIPSETVKYALETFKGVKRRFEYIVKNEKHIYIDDYAHHPTELKVVLESVKALYANKKLTVVFQPHLFSRTRDFAKEFAQSLSIADQVVLLPVYPARELPIEGVNAEMVLEQVNAPDKQLLQDEQLPAWVEHNQPELLLTVGAGSIDRLVQPIKEVLTVKGR</sequence>
<keyword evidence="10 14" id="KW-0573">Peptidoglycan synthesis</keyword>
<dbReference type="Gene3D" id="3.40.50.720">
    <property type="entry name" value="NAD(P)-binding Rossmann-like Domain"/>
    <property type="match status" value="1"/>
</dbReference>
<reference evidence="19 20" key="1">
    <citation type="submission" date="2024-04" db="EMBL/GenBank/DDBJ databases">
        <title>Novel genus in family Flammeovirgaceae.</title>
        <authorList>
            <person name="Nguyen T.H."/>
            <person name="Vuong T.Q."/>
            <person name="Le H."/>
            <person name="Kim S.-G."/>
        </authorList>
    </citation>
    <scope>NUCLEOTIDE SEQUENCE [LARGE SCALE GENOMIC DNA]</scope>
    <source>
        <strain evidence="19 20">JCM 23209</strain>
    </source>
</reference>
<dbReference type="InterPro" id="IPR000713">
    <property type="entry name" value="Mur_ligase_N"/>
</dbReference>
<dbReference type="PANTHER" id="PTHR43445:SF3">
    <property type="entry name" value="UDP-N-ACETYLMURAMATE--L-ALANINE LIGASE"/>
    <property type="match status" value="1"/>
</dbReference>
<comment type="function">
    <text evidence="14">Cell wall formation.</text>
</comment>
<feature type="transmembrane region" description="Helical" evidence="15">
    <location>
        <begin position="10"/>
        <end position="28"/>
    </location>
</feature>
<dbReference type="EMBL" id="JBDKWZ010000007">
    <property type="protein sequence ID" value="MEN7548870.1"/>
    <property type="molecule type" value="Genomic_DNA"/>
</dbReference>
<comment type="catalytic activity">
    <reaction evidence="13 14">
        <text>UDP-N-acetyl-alpha-D-muramate + L-alanine + ATP = UDP-N-acetyl-alpha-D-muramoyl-L-alanine + ADP + phosphate + H(+)</text>
        <dbReference type="Rhea" id="RHEA:23372"/>
        <dbReference type="ChEBI" id="CHEBI:15378"/>
        <dbReference type="ChEBI" id="CHEBI:30616"/>
        <dbReference type="ChEBI" id="CHEBI:43474"/>
        <dbReference type="ChEBI" id="CHEBI:57972"/>
        <dbReference type="ChEBI" id="CHEBI:70757"/>
        <dbReference type="ChEBI" id="CHEBI:83898"/>
        <dbReference type="ChEBI" id="CHEBI:456216"/>
        <dbReference type="EC" id="6.3.2.8"/>
    </reaction>
</comment>
<keyword evidence="20" id="KW-1185">Reference proteome</keyword>
<keyword evidence="8 14" id="KW-0067">ATP-binding</keyword>
<dbReference type="AlphaFoldDB" id="A0AAW9SAU3"/>
<dbReference type="InterPro" id="IPR005758">
    <property type="entry name" value="UDP-N-AcMur_Ala_ligase_MurC"/>
</dbReference>
<keyword evidence="12 14" id="KW-0961">Cell wall biogenesis/degradation</keyword>
<evidence type="ECO:0000256" key="7">
    <source>
        <dbReference type="ARBA" id="ARBA00022741"/>
    </source>
</evidence>
<dbReference type="GO" id="GO:0005737">
    <property type="term" value="C:cytoplasm"/>
    <property type="evidence" value="ECO:0007669"/>
    <property type="project" value="UniProtKB-SubCell"/>
</dbReference>
<evidence type="ECO:0000259" key="16">
    <source>
        <dbReference type="Pfam" id="PF01225"/>
    </source>
</evidence>
<keyword evidence="11 14" id="KW-0131">Cell cycle</keyword>
<protein>
    <recommendedName>
        <fullName evidence="3 14">UDP-N-acetylmuramate--L-alanine ligase</fullName>
        <ecNumber evidence="3 14">6.3.2.8</ecNumber>
    </recommendedName>
    <alternativeName>
        <fullName evidence="14">UDP-N-acetylmuramoyl-L-alanine synthetase</fullName>
    </alternativeName>
</protein>
<gene>
    <name evidence="14 19" type="primary">murC</name>
    <name evidence="19" type="ORF">AAG747_13190</name>
</gene>
<keyword evidence="7 14" id="KW-0547">Nucleotide-binding</keyword>
<feature type="binding site" evidence="14">
    <location>
        <begin position="122"/>
        <end position="128"/>
    </location>
    <ligand>
        <name>ATP</name>
        <dbReference type="ChEBI" id="CHEBI:30616"/>
    </ligand>
</feature>
<comment type="caution">
    <text evidence="19">The sequence shown here is derived from an EMBL/GenBank/DDBJ whole genome shotgun (WGS) entry which is preliminary data.</text>
</comment>
<dbReference type="Proteomes" id="UP001403385">
    <property type="component" value="Unassembled WGS sequence"/>
</dbReference>
<keyword evidence="9 14" id="KW-0133">Cell shape</keyword>
<keyword evidence="6 14" id="KW-0132">Cell division</keyword>
<dbReference type="PANTHER" id="PTHR43445">
    <property type="entry name" value="UDP-N-ACETYLMURAMATE--L-ALANINE LIGASE-RELATED"/>
    <property type="match status" value="1"/>
</dbReference>
<dbReference type="GO" id="GO:0008360">
    <property type="term" value="P:regulation of cell shape"/>
    <property type="evidence" value="ECO:0007669"/>
    <property type="project" value="UniProtKB-KW"/>
</dbReference>
<dbReference type="GO" id="GO:0009252">
    <property type="term" value="P:peptidoglycan biosynthetic process"/>
    <property type="evidence" value="ECO:0007669"/>
    <property type="project" value="UniProtKB-UniRule"/>
</dbReference>
<keyword evidence="15" id="KW-0472">Membrane</keyword>
<feature type="domain" description="Mur ligase N-terminal catalytic" evidence="16">
    <location>
        <begin position="11"/>
        <end position="115"/>
    </location>
</feature>
<dbReference type="SUPFAM" id="SSF51984">
    <property type="entry name" value="MurCD N-terminal domain"/>
    <property type="match status" value="1"/>
</dbReference>
<dbReference type="HAMAP" id="MF_00046">
    <property type="entry name" value="MurC"/>
    <property type="match status" value="1"/>
</dbReference>
<feature type="domain" description="Mur ligase C-terminal" evidence="17">
    <location>
        <begin position="331"/>
        <end position="426"/>
    </location>
</feature>
<dbReference type="GO" id="GO:0051301">
    <property type="term" value="P:cell division"/>
    <property type="evidence" value="ECO:0007669"/>
    <property type="project" value="UniProtKB-KW"/>
</dbReference>